<accession>A0A8T1QFQ9</accession>
<comment type="caution">
    <text evidence="2">The sequence shown here is derived from an EMBL/GenBank/DDBJ whole genome shotgun (WGS) entry which is preliminary data.</text>
</comment>
<dbReference type="EMBL" id="CM031813">
    <property type="protein sequence ID" value="KAG6653368.1"/>
    <property type="molecule type" value="Genomic_DNA"/>
</dbReference>
<name>A0A8T1QFQ9_CARIL</name>
<reference evidence="2" key="1">
    <citation type="submission" date="2020-12" db="EMBL/GenBank/DDBJ databases">
        <title>WGS assembly of Carya illinoinensis cv. Pawnee.</title>
        <authorList>
            <person name="Platts A."/>
            <person name="Shu S."/>
            <person name="Wright S."/>
            <person name="Barry K."/>
            <person name="Edger P."/>
            <person name="Pires J.C."/>
            <person name="Schmutz J."/>
        </authorList>
    </citation>
    <scope>NUCLEOTIDE SEQUENCE</scope>
    <source>
        <tissue evidence="2">Leaf</tissue>
    </source>
</reference>
<protein>
    <submittedName>
        <fullName evidence="2">Uncharacterized protein</fullName>
    </submittedName>
</protein>
<sequence>MPNQSLPKKKAHHFYHCIFPPSLSGPQLSHLQFPQRYLFLWPWVPIRDLPPTSTMEHNLPMNRTLGRVPTRSPPSSVTP</sequence>
<proteinExistence type="predicted"/>
<dbReference type="AlphaFoldDB" id="A0A8T1QFQ9"/>
<feature type="region of interest" description="Disordered" evidence="1">
    <location>
        <begin position="55"/>
        <end position="79"/>
    </location>
</feature>
<keyword evidence="3" id="KW-1185">Reference proteome</keyword>
<feature type="compositionally biased region" description="Low complexity" evidence="1">
    <location>
        <begin position="67"/>
        <end position="79"/>
    </location>
</feature>
<evidence type="ECO:0000256" key="1">
    <source>
        <dbReference type="SAM" id="MobiDB-lite"/>
    </source>
</evidence>
<dbReference type="Proteomes" id="UP000811609">
    <property type="component" value="Chromosome 5"/>
</dbReference>
<evidence type="ECO:0000313" key="3">
    <source>
        <dbReference type="Proteomes" id="UP000811609"/>
    </source>
</evidence>
<evidence type="ECO:0000313" key="2">
    <source>
        <dbReference type="EMBL" id="KAG6653368.1"/>
    </source>
</evidence>
<gene>
    <name evidence="2" type="ORF">CIPAW_05G071400</name>
</gene>
<organism evidence="2 3">
    <name type="scientific">Carya illinoinensis</name>
    <name type="common">Pecan</name>
    <dbReference type="NCBI Taxonomy" id="32201"/>
    <lineage>
        <taxon>Eukaryota</taxon>
        <taxon>Viridiplantae</taxon>
        <taxon>Streptophyta</taxon>
        <taxon>Embryophyta</taxon>
        <taxon>Tracheophyta</taxon>
        <taxon>Spermatophyta</taxon>
        <taxon>Magnoliopsida</taxon>
        <taxon>eudicotyledons</taxon>
        <taxon>Gunneridae</taxon>
        <taxon>Pentapetalae</taxon>
        <taxon>rosids</taxon>
        <taxon>fabids</taxon>
        <taxon>Fagales</taxon>
        <taxon>Juglandaceae</taxon>
        <taxon>Carya</taxon>
    </lineage>
</organism>